<evidence type="ECO:0000313" key="15">
    <source>
        <dbReference type="Proteomes" id="UP001140217"/>
    </source>
</evidence>
<evidence type="ECO:0000256" key="2">
    <source>
        <dbReference type="ARBA" id="ARBA00004496"/>
    </source>
</evidence>
<feature type="region of interest" description="Disordered" evidence="11">
    <location>
        <begin position="380"/>
        <end position="497"/>
    </location>
</feature>
<dbReference type="OrthoDB" id="293823at2759"/>
<dbReference type="EMBL" id="JANBUL010000087">
    <property type="protein sequence ID" value="KAJ2781964.1"/>
    <property type="molecule type" value="Genomic_DNA"/>
</dbReference>
<dbReference type="Pfam" id="PF04065">
    <property type="entry name" value="Not3"/>
    <property type="match status" value="1"/>
</dbReference>
<feature type="domain" description="CCR4-Not complex component Not N-terminal" evidence="12">
    <location>
        <begin position="2"/>
        <end position="228"/>
    </location>
</feature>
<evidence type="ECO:0000259" key="13">
    <source>
        <dbReference type="Pfam" id="PF04153"/>
    </source>
</evidence>
<organism evidence="14 15">
    <name type="scientific">Coemansia javaensis</name>
    <dbReference type="NCBI Taxonomy" id="2761396"/>
    <lineage>
        <taxon>Eukaryota</taxon>
        <taxon>Fungi</taxon>
        <taxon>Fungi incertae sedis</taxon>
        <taxon>Zoopagomycota</taxon>
        <taxon>Kickxellomycotina</taxon>
        <taxon>Kickxellomycetes</taxon>
        <taxon>Kickxellales</taxon>
        <taxon>Kickxellaceae</taxon>
        <taxon>Coemansia</taxon>
    </lineage>
</organism>
<feature type="compositionally biased region" description="Polar residues" evidence="11">
    <location>
        <begin position="386"/>
        <end position="400"/>
    </location>
</feature>
<dbReference type="PIRSF" id="PIRSF005290">
    <property type="entry name" value="NOT_su_3_5"/>
    <property type="match status" value="1"/>
</dbReference>
<keyword evidence="5 10" id="KW-0678">Repressor</keyword>
<dbReference type="GO" id="GO:0000932">
    <property type="term" value="C:P-body"/>
    <property type="evidence" value="ECO:0007669"/>
    <property type="project" value="UniProtKB-UniRule"/>
</dbReference>
<keyword evidence="9 10" id="KW-0539">Nucleus</keyword>
<dbReference type="InterPro" id="IPR007207">
    <property type="entry name" value="Not_N"/>
</dbReference>
<reference evidence="14" key="1">
    <citation type="submission" date="2022-07" db="EMBL/GenBank/DDBJ databases">
        <title>Phylogenomic reconstructions and comparative analyses of Kickxellomycotina fungi.</title>
        <authorList>
            <person name="Reynolds N.K."/>
            <person name="Stajich J.E."/>
            <person name="Barry K."/>
            <person name="Grigoriev I.V."/>
            <person name="Crous P."/>
            <person name="Smith M.E."/>
        </authorList>
    </citation>
    <scope>NUCLEOTIDE SEQUENCE</scope>
    <source>
        <strain evidence="14">NBRC 105414</strain>
    </source>
</reference>
<dbReference type="PANTHER" id="PTHR23326">
    <property type="entry name" value="CCR4 NOT-RELATED"/>
    <property type="match status" value="1"/>
</dbReference>
<evidence type="ECO:0000256" key="3">
    <source>
        <dbReference type="ARBA" id="ARBA00007682"/>
    </source>
</evidence>
<feature type="compositionally biased region" description="Low complexity" evidence="11">
    <location>
        <begin position="286"/>
        <end position="324"/>
    </location>
</feature>
<evidence type="ECO:0000256" key="9">
    <source>
        <dbReference type="ARBA" id="ARBA00023242"/>
    </source>
</evidence>
<evidence type="ECO:0000313" key="14">
    <source>
        <dbReference type="EMBL" id="KAJ2781964.1"/>
    </source>
</evidence>
<dbReference type="InterPro" id="IPR040168">
    <property type="entry name" value="Not2/3/5"/>
</dbReference>
<dbReference type="InterPro" id="IPR012270">
    <property type="entry name" value="CCR4-NOT_su3/5"/>
</dbReference>
<proteinExistence type="inferred from homology"/>
<feature type="compositionally biased region" description="Low complexity" evidence="11">
    <location>
        <begin position="402"/>
        <end position="429"/>
    </location>
</feature>
<evidence type="ECO:0000256" key="7">
    <source>
        <dbReference type="ARBA" id="ARBA00023015"/>
    </source>
</evidence>
<feature type="compositionally biased region" description="Low complexity" evidence="11">
    <location>
        <begin position="361"/>
        <end position="371"/>
    </location>
</feature>
<dbReference type="GO" id="GO:0000289">
    <property type="term" value="P:nuclear-transcribed mRNA poly(A) tail shortening"/>
    <property type="evidence" value="ECO:0007669"/>
    <property type="project" value="UniProtKB-ARBA"/>
</dbReference>
<dbReference type="GO" id="GO:0005634">
    <property type="term" value="C:nucleus"/>
    <property type="evidence" value="ECO:0007669"/>
    <property type="project" value="UniProtKB-SubCell"/>
</dbReference>
<sequence length="789" mass="85544">MSRKLQSEIERVFKKVAEGIEDFEGCHEKVLSASNPSQKEKYEADLKKEIKKLQRLRDQIKTWIHSSEIKDKQDLVHHRKLIEKQMEKFKAIEKEMKTKAYSKEGLMQSAKLDPKEKEKLDLCNWLVESVDTLSTQIDVFEATAESIEGSMGKKRRDPSKVERLERLNERAERHKYHIRCLERIQRLLENESLTTEQVQQIQDDVNYYVEQNDDDEFVEDEMIYDDLPLGDDDALFAIPGEDDVHHNDDSSDGEGEEPPKKGSQHPPAEPEPPAAGRTVLGGKGGAAAAAAKQHAGSGSARSGGAAAAAAAGGSASLSSASSAGPQIAIVPQPSALPPAPVESKNAWADVKESVLSPSRPPTTTGVVQAAATGAALPQPWAAVAGHSTTPAPASSSNGTVPATASTKATRRQAAAAAAAAKAPPSSGASETPEPVAAKEPAPSTTKRAPAPAKQAAPAVAAAAAAAPSSPPRTSTSPVGTRTAAGSEEQPRAAMPRPKCFTLFQDDTVPDAFADLMATFMKAKQQFSERKAGMHAAQSQMVDLSMQGMPTLLDQERPKARGGRAQVATPSYYPQSALPVIEYPGMAPRLELDTLFFAFYYQPGTYQQYLAAKELSRQSWRFHKKYLTWFQRYEEPTDITDDYEHGTYIYFDYEGAWCQRKKSEFRFEYQHLDDADLLLTPRAGPIAHPTAMQPLFAMGALYPSMAAHCCALPTRPAPPAEQPQPQPQPAHASTGLGMAVAHERGRSAKRGRGADDPDAAASSDAGRCTYYRNSVVAISPKRARPVESHT</sequence>
<keyword evidence="10" id="KW-0010">Activator</keyword>
<keyword evidence="15" id="KW-1185">Reference proteome</keyword>
<name>A0A9W8HI15_9FUNG</name>
<comment type="subcellular location">
    <subcellularLocation>
        <location evidence="2 10">Cytoplasm</location>
    </subcellularLocation>
    <subcellularLocation>
        <location evidence="1 10">Nucleus</location>
    </subcellularLocation>
</comment>
<evidence type="ECO:0000256" key="1">
    <source>
        <dbReference type="ARBA" id="ARBA00004123"/>
    </source>
</evidence>
<evidence type="ECO:0000256" key="8">
    <source>
        <dbReference type="ARBA" id="ARBA00023163"/>
    </source>
</evidence>
<feature type="domain" description="NOT2/NOT3/NOT5 C-terminal" evidence="13">
    <location>
        <begin position="546"/>
        <end position="671"/>
    </location>
</feature>
<gene>
    <name evidence="14" type="primary">NOT5</name>
    <name evidence="14" type="ORF">H4R18_002565</name>
</gene>
<evidence type="ECO:0000256" key="6">
    <source>
        <dbReference type="ARBA" id="ARBA00022553"/>
    </source>
</evidence>
<comment type="similarity">
    <text evidence="3 10">Belongs to the CNOT2/3/5 family.</text>
</comment>
<dbReference type="GO" id="GO:0030015">
    <property type="term" value="C:CCR4-NOT core complex"/>
    <property type="evidence" value="ECO:0007669"/>
    <property type="project" value="UniProtKB-UniRule"/>
</dbReference>
<comment type="function">
    <text evidence="10">Acts as component of the CCR4-NOT core complex, which in the nucleus seems to be a general transcription factor, and in the cytoplasm the major mRNA deadenylase involved in mRNA turnover. The NOT protein subcomplex negatively regulates the basal and activated transcription of many genes. Preferentially affects TC-type TATA element-dependent transcription. Could directly or indirectly inhibit component(s) of the general transcription machinery.</text>
</comment>
<dbReference type="InterPro" id="IPR038635">
    <property type="entry name" value="CCR4-NOT_su2/3/5_C_sf"/>
</dbReference>
<feature type="region of interest" description="Disordered" evidence="11">
    <location>
        <begin position="712"/>
        <end position="763"/>
    </location>
</feature>
<dbReference type="AlphaFoldDB" id="A0A9W8HI15"/>
<evidence type="ECO:0000256" key="4">
    <source>
        <dbReference type="ARBA" id="ARBA00022490"/>
    </source>
</evidence>
<dbReference type="Pfam" id="PF04153">
    <property type="entry name" value="NOT2_3_5_C"/>
    <property type="match status" value="1"/>
</dbReference>
<accession>A0A9W8HI15</accession>
<dbReference type="InterPro" id="IPR007282">
    <property type="entry name" value="NOT2/3/5_C"/>
</dbReference>
<comment type="caution">
    <text evidence="14">The sequence shown here is derived from an EMBL/GenBank/DDBJ whole genome shotgun (WGS) entry which is preliminary data.</text>
</comment>
<keyword evidence="7 10" id="KW-0805">Transcription regulation</keyword>
<feature type="compositionally biased region" description="Pro residues" evidence="11">
    <location>
        <begin position="714"/>
        <end position="727"/>
    </location>
</feature>
<feature type="region of interest" description="Disordered" evidence="11">
    <location>
        <begin position="229"/>
        <end position="324"/>
    </location>
</feature>
<feature type="compositionally biased region" description="Low complexity" evidence="11">
    <location>
        <begin position="444"/>
        <end position="478"/>
    </location>
</feature>
<dbReference type="GO" id="GO:0006355">
    <property type="term" value="P:regulation of DNA-templated transcription"/>
    <property type="evidence" value="ECO:0007669"/>
    <property type="project" value="InterPro"/>
</dbReference>
<feature type="region of interest" description="Disordered" evidence="11">
    <location>
        <begin position="352"/>
        <end position="371"/>
    </location>
</feature>
<evidence type="ECO:0000259" key="12">
    <source>
        <dbReference type="Pfam" id="PF04065"/>
    </source>
</evidence>
<evidence type="ECO:0000256" key="11">
    <source>
        <dbReference type="SAM" id="MobiDB-lite"/>
    </source>
</evidence>
<evidence type="ECO:0000256" key="5">
    <source>
        <dbReference type="ARBA" id="ARBA00022491"/>
    </source>
</evidence>
<keyword evidence="6" id="KW-0597">Phosphoprotein</keyword>
<keyword evidence="8 10" id="KW-0804">Transcription</keyword>
<evidence type="ECO:0000256" key="10">
    <source>
        <dbReference type="PIRNR" id="PIRNR005290"/>
    </source>
</evidence>
<keyword evidence="4 10" id="KW-0963">Cytoplasm</keyword>
<dbReference type="Gene3D" id="2.30.30.1020">
    <property type="entry name" value="CCR4-NOT complex subunit 2/3/5, C-terminal domain"/>
    <property type="match status" value="1"/>
</dbReference>
<dbReference type="Proteomes" id="UP001140217">
    <property type="component" value="Unassembled WGS sequence"/>
</dbReference>
<protein>
    <recommendedName>
        <fullName evidence="10">General negative regulator of transcription subunit</fullName>
    </recommendedName>
</protein>